<evidence type="ECO:0000313" key="3">
    <source>
        <dbReference type="Proteomes" id="UP000789901"/>
    </source>
</evidence>
<feature type="chain" id="PRO_5045390775" evidence="1">
    <location>
        <begin position="23"/>
        <end position="44"/>
    </location>
</feature>
<keyword evidence="1" id="KW-0732">Signal</keyword>
<keyword evidence="3" id="KW-1185">Reference proteome</keyword>
<evidence type="ECO:0000256" key="1">
    <source>
        <dbReference type="SAM" id="SignalP"/>
    </source>
</evidence>
<dbReference type="EMBL" id="CAJVQB010006271">
    <property type="protein sequence ID" value="CAG8680852.1"/>
    <property type="molecule type" value="Genomic_DNA"/>
</dbReference>
<accession>A0ABN7UV79</accession>
<gene>
    <name evidence="2" type="ORF">GMARGA_LOCUS10951</name>
</gene>
<feature type="signal peptide" evidence="1">
    <location>
        <begin position="1"/>
        <end position="22"/>
    </location>
</feature>
<proteinExistence type="predicted"/>
<reference evidence="2 3" key="1">
    <citation type="submission" date="2021-06" db="EMBL/GenBank/DDBJ databases">
        <authorList>
            <person name="Kallberg Y."/>
            <person name="Tangrot J."/>
            <person name="Rosling A."/>
        </authorList>
    </citation>
    <scope>NUCLEOTIDE SEQUENCE [LARGE SCALE GENOMIC DNA]</scope>
    <source>
        <strain evidence="2 3">120-4 pot B 10/14</strain>
    </source>
</reference>
<sequence>MTWAITFYVAVIFGMCPTSDLCGNICLCRNIFIRDSESILFFQR</sequence>
<name>A0ABN7UV79_GIGMA</name>
<evidence type="ECO:0000313" key="2">
    <source>
        <dbReference type="EMBL" id="CAG8680852.1"/>
    </source>
</evidence>
<organism evidence="2 3">
    <name type="scientific">Gigaspora margarita</name>
    <dbReference type="NCBI Taxonomy" id="4874"/>
    <lineage>
        <taxon>Eukaryota</taxon>
        <taxon>Fungi</taxon>
        <taxon>Fungi incertae sedis</taxon>
        <taxon>Mucoromycota</taxon>
        <taxon>Glomeromycotina</taxon>
        <taxon>Glomeromycetes</taxon>
        <taxon>Diversisporales</taxon>
        <taxon>Gigasporaceae</taxon>
        <taxon>Gigaspora</taxon>
    </lineage>
</organism>
<dbReference type="Proteomes" id="UP000789901">
    <property type="component" value="Unassembled WGS sequence"/>
</dbReference>
<protein>
    <submittedName>
        <fullName evidence="2">13090_t:CDS:1</fullName>
    </submittedName>
</protein>
<comment type="caution">
    <text evidence="2">The sequence shown here is derived from an EMBL/GenBank/DDBJ whole genome shotgun (WGS) entry which is preliminary data.</text>
</comment>